<dbReference type="AlphaFoldDB" id="A0A6S7CHM4"/>
<proteinExistence type="predicted"/>
<dbReference type="EMBL" id="CADIKM010000012">
    <property type="protein sequence ID" value="CAB3790235.1"/>
    <property type="molecule type" value="Genomic_DNA"/>
</dbReference>
<reference evidence="1 2" key="1">
    <citation type="submission" date="2020-04" db="EMBL/GenBank/DDBJ databases">
        <authorList>
            <person name="De Canck E."/>
        </authorList>
    </citation>
    <scope>NUCLEOTIDE SEQUENCE [LARGE SCALE GENOMIC DNA]</scope>
    <source>
        <strain evidence="1 2">LMG 28138</strain>
    </source>
</reference>
<name>A0A6S7CHM4_9BURK</name>
<sequence length="96" mass="10516">MMPMRARCRSTYIQSERFCNAARPLTGHDSVDPASDRALRIDSRVGTTPVCKLSVPLLHSASVVLFVDAHIIERSCACRMTGVPRGENASTSIWSP</sequence>
<keyword evidence="2" id="KW-1185">Reference proteome</keyword>
<evidence type="ECO:0000313" key="2">
    <source>
        <dbReference type="Proteomes" id="UP000494115"/>
    </source>
</evidence>
<organism evidence="1 2">
    <name type="scientific">Pararobbsia alpina</name>
    <dbReference type="NCBI Taxonomy" id="621374"/>
    <lineage>
        <taxon>Bacteria</taxon>
        <taxon>Pseudomonadati</taxon>
        <taxon>Pseudomonadota</taxon>
        <taxon>Betaproteobacteria</taxon>
        <taxon>Burkholderiales</taxon>
        <taxon>Burkholderiaceae</taxon>
        <taxon>Pararobbsia</taxon>
    </lineage>
</organism>
<evidence type="ECO:0000313" key="1">
    <source>
        <dbReference type="EMBL" id="CAB3790235.1"/>
    </source>
</evidence>
<gene>
    <name evidence="1" type="ORF">LMG28138_02947</name>
</gene>
<protein>
    <submittedName>
        <fullName evidence="1">Uncharacterized protein</fullName>
    </submittedName>
</protein>
<accession>A0A6S7CHM4</accession>
<dbReference type="Proteomes" id="UP000494115">
    <property type="component" value="Unassembled WGS sequence"/>
</dbReference>